<evidence type="ECO:0000256" key="2">
    <source>
        <dbReference type="ARBA" id="ARBA00023015"/>
    </source>
</evidence>
<evidence type="ECO:0000256" key="3">
    <source>
        <dbReference type="ARBA" id="ARBA00023163"/>
    </source>
</evidence>
<dbReference type="InterPro" id="IPR036638">
    <property type="entry name" value="HLH_DNA-bd_sf"/>
</dbReference>
<evidence type="ECO:0000313" key="8">
    <source>
        <dbReference type="Proteomes" id="UP001153076"/>
    </source>
</evidence>
<evidence type="ECO:0000256" key="5">
    <source>
        <dbReference type="SAM" id="MobiDB-lite"/>
    </source>
</evidence>
<feature type="region of interest" description="Disordered" evidence="5">
    <location>
        <begin position="307"/>
        <end position="331"/>
    </location>
</feature>
<evidence type="ECO:0000259" key="6">
    <source>
        <dbReference type="PROSITE" id="PS50888"/>
    </source>
</evidence>
<dbReference type="PANTHER" id="PTHR36066">
    <property type="entry name" value="TRANSCRIPTION FACTOR BHLH145"/>
    <property type="match status" value="1"/>
</dbReference>
<feature type="domain" description="BHLH" evidence="6">
    <location>
        <begin position="364"/>
        <end position="413"/>
    </location>
</feature>
<dbReference type="AlphaFoldDB" id="A0A9Q1QPC3"/>
<dbReference type="Pfam" id="PF23173">
    <property type="entry name" value="bHLH_SAC51"/>
    <property type="match status" value="1"/>
</dbReference>
<keyword evidence="3" id="KW-0804">Transcription</keyword>
<name>A0A9Q1QPC3_9CARY</name>
<keyword evidence="2" id="KW-0805">Transcription regulation</keyword>
<dbReference type="OrthoDB" id="777433at2759"/>
<accession>A0A9Q1QPC3</accession>
<gene>
    <name evidence="7" type="ORF">Cgig2_019444</name>
</gene>
<dbReference type="PROSITE" id="PS50888">
    <property type="entry name" value="BHLH"/>
    <property type="match status" value="1"/>
</dbReference>
<evidence type="ECO:0000313" key="7">
    <source>
        <dbReference type="EMBL" id="KAJ8447450.1"/>
    </source>
</evidence>
<proteinExistence type="predicted"/>
<evidence type="ECO:0000256" key="4">
    <source>
        <dbReference type="ARBA" id="ARBA00023242"/>
    </source>
</evidence>
<dbReference type="GO" id="GO:0005634">
    <property type="term" value="C:nucleus"/>
    <property type="evidence" value="ECO:0007669"/>
    <property type="project" value="UniProtKB-SubCell"/>
</dbReference>
<feature type="region of interest" description="Disordered" evidence="5">
    <location>
        <begin position="269"/>
        <end position="295"/>
    </location>
</feature>
<dbReference type="PANTHER" id="PTHR36066:SF8">
    <property type="entry name" value="TRANSCRIPTION FACTOR SAC51"/>
    <property type="match status" value="1"/>
</dbReference>
<comment type="subcellular location">
    <subcellularLocation>
        <location evidence="1">Nucleus</location>
    </subcellularLocation>
</comment>
<protein>
    <recommendedName>
        <fullName evidence="6">BHLH domain-containing protein</fullName>
    </recommendedName>
</protein>
<reference evidence="7" key="1">
    <citation type="submission" date="2022-04" db="EMBL/GenBank/DDBJ databases">
        <title>Carnegiea gigantea Genome sequencing and assembly v2.</title>
        <authorList>
            <person name="Copetti D."/>
            <person name="Sanderson M.J."/>
            <person name="Burquez A."/>
            <person name="Wojciechowski M.F."/>
        </authorList>
    </citation>
    <scope>NUCLEOTIDE SEQUENCE</scope>
    <source>
        <strain evidence="7">SGP5-SGP5p</strain>
        <tissue evidence="7">Aerial part</tissue>
    </source>
</reference>
<dbReference type="InterPro" id="IPR011598">
    <property type="entry name" value="bHLH_dom"/>
</dbReference>
<comment type="caution">
    <text evidence="7">The sequence shown here is derived from an EMBL/GenBank/DDBJ whole genome shotgun (WGS) entry which is preliminary data.</text>
</comment>
<dbReference type="GO" id="GO:0046983">
    <property type="term" value="F:protein dimerization activity"/>
    <property type="evidence" value="ECO:0007669"/>
    <property type="project" value="InterPro"/>
</dbReference>
<feature type="compositionally biased region" description="Acidic residues" evidence="5">
    <location>
        <begin position="271"/>
        <end position="286"/>
    </location>
</feature>
<dbReference type="EMBL" id="JAKOGI010000038">
    <property type="protein sequence ID" value="KAJ8447450.1"/>
    <property type="molecule type" value="Genomic_DNA"/>
</dbReference>
<evidence type="ECO:0000256" key="1">
    <source>
        <dbReference type="ARBA" id="ARBA00004123"/>
    </source>
</evidence>
<dbReference type="InterPro" id="IPR037546">
    <property type="entry name" value="SAC51-like"/>
</dbReference>
<organism evidence="7 8">
    <name type="scientific">Carnegiea gigantea</name>
    <dbReference type="NCBI Taxonomy" id="171969"/>
    <lineage>
        <taxon>Eukaryota</taxon>
        <taxon>Viridiplantae</taxon>
        <taxon>Streptophyta</taxon>
        <taxon>Embryophyta</taxon>
        <taxon>Tracheophyta</taxon>
        <taxon>Spermatophyta</taxon>
        <taxon>Magnoliopsida</taxon>
        <taxon>eudicotyledons</taxon>
        <taxon>Gunneridae</taxon>
        <taxon>Pentapetalae</taxon>
        <taxon>Caryophyllales</taxon>
        <taxon>Cactineae</taxon>
        <taxon>Cactaceae</taxon>
        <taxon>Cactoideae</taxon>
        <taxon>Echinocereeae</taxon>
        <taxon>Carnegiea</taxon>
    </lineage>
</organism>
<sequence>MVCQGASQSRFRALKHENGIAGKATIIVRVIACFQPLQDCQFPPFPNTGDYFCLMVETSGSRHCQQHSPWESSAFRSRMIASFELRQYESLPASINPCVGSSTLGLNGFEFPFFPERCLMHETNGLLGKSWPLTQTPFLAPNGYPIEHTPLFSARADVQLSAYELPPCPQEKQFLIFDQSGDETRLIFSSLSPQVQNLTTIAPKHPAWSPQGAPPTTLFGANHFPAEKQANKAQWIKVPTLHEESGENEIVEEGSRFREDSEDINALLYSSDDDGSDSNCDEDNDELSTGRSPLAFGGDCEELKEHEEKDFNEVDSFDISSKRQKTSDGAHNERSLLHTTAMSRENLSYENIHGGDMICALDHEEFGPTIGEKRLRKEKIRDTLRALESIIPGVKSKNPLIILDEAISYLRCLKHNAQVMSMEDPDSPSCRGPLN</sequence>
<keyword evidence="8" id="KW-1185">Reference proteome</keyword>
<keyword evidence="4" id="KW-0539">Nucleus</keyword>
<dbReference type="Proteomes" id="UP001153076">
    <property type="component" value="Unassembled WGS sequence"/>
</dbReference>
<dbReference type="SUPFAM" id="SSF47459">
    <property type="entry name" value="HLH, helix-loop-helix DNA-binding domain"/>
    <property type="match status" value="1"/>
</dbReference>